<organism evidence="2 3">
    <name type="scientific">Tanacetum coccineum</name>
    <dbReference type="NCBI Taxonomy" id="301880"/>
    <lineage>
        <taxon>Eukaryota</taxon>
        <taxon>Viridiplantae</taxon>
        <taxon>Streptophyta</taxon>
        <taxon>Embryophyta</taxon>
        <taxon>Tracheophyta</taxon>
        <taxon>Spermatophyta</taxon>
        <taxon>Magnoliopsida</taxon>
        <taxon>eudicotyledons</taxon>
        <taxon>Gunneridae</taxon>
        <taxon>Pentapetalae</taxon>
        <taxon>asterids</taxon>
        <taxon>campanulids</taxon>
        <taxon>Asterales</taxon>
        <taxon>Asteraceae</taxon>
        <taxon>Asteroideae</taxon>
        <taxon>Anthemideae</taxon>
        <taxon>Anthemidinae</taxon>
        <taxon>Tanacetum</taxon>
    </lineage>
</organism>
<keyword evidence="1" id="KW-0812">Transmembrane</keyword>
<name>A0ABQ5J4A6_9ASTR</name>
<evidence type="ECO:0000256" key="1">
    <source>
        <dbReference type="SAM" id="Phobius"/>
    </source>
</evidence>
<sequence>MAIVGASIHRLVVLIVYDIGGGRMNIVKGVAGLIRRTSGYGGEFGVGSPSHRFPVPTPKIQFSNPKYPCCLKKAQSDTLLTFQVERNVVTLAMRRFYLRFGRDIKVFLIRQMHTPPKSMYCDITLYTVALLFVVVLNYFVQRIMKCLKFQAEKQKAFHVFLKQFLVIYKNWEPFDIDHSSEAAASSAVSYGDDSQNPDEVVIGCSAALL</sequence>
<evidence type="ECO:0000313" key="3">
    <source>
        <dbReference type="Proteomes" id="UP001151760"/>
    </source>
</evidence>
<evidence type="ECO:0000313" key="2">
    <source>
        <dbReference type="EMBL" id="GJU06966.1"/>
    </source>
</evidence>
<keyword evidence="1" id="KW-0472">Membrane</keyword>
<protein>
    <submittedName>
        <fullName evidence="2">Uncharacterized protein</fullName>
    </submittedName>
</protein>
<dbReference type="Proteomes" id="UP001151760">
    <property type="component" value="Unassembled WGS sequence"/>
</dbReference>
<keyword evidence="3" id="KW-1185">Reference proteome</keyword>
<dbReference type="EMBL" id="BQNB010021492">
    <property type="protein sequence ID" value="GJU06966.1"/>
    <property type="molecule type" value="Genomic_DNA"/>
</dbReference>
<keyword evidence="1" id="KW-1133">Transmembrane helix</keyword>
<gene>
    <name evidence="2" type="ORF">Tco_1123396</name>
</gene>
<proteinExistence type="predicted"/>
<reference evidence="2" key="2">
    <citation type="submission" date="2022-01" db="EMBL/GenBank/DDBJ databases">
        <authorList>
            <person name="Yamashiro T."/>
            <person name="Shiraishi A."/>
            <person name="Satake H."/>
            <person name="Nakayama K."/>
        </authorList>
    </citation>
    <scope>NUCLEOTIDE SEQUENCE</scope>
</reference>
<comment type="caution">
    <text evidence="2">The sequence shown here is derived from an EMBL/GenBank/DDBJ whole genome shotgun (WGS) entry which is preliminary data.</text>
</comment>
<reference evidence="2" key="1">
    <citation type="journal article" date="2022" name="Int. J. Mol. Sci.">
        <title>Draft Genome of Tanacetum Coccineum: Genomic Comparison of Closely Related Tanacetum-Family Plants.</title>
        <authorList>
            <person name="Yamashiro T."/>
            <person name="Shiraishi A."/>
            <person name="Nakayama K."/>
            <person name="Satake H."/>
        </authorList>
    </citation>
    <scope>NUCLEOTIDE SEQUENCE</scope>
</reference>
<accession>A0ABQ5J4A6</accession>
<feature type="transmembrane region" description="Helical" evidence="1">
    <location>
        <begin position="123"/>
        <end position="140"/>
    </location>
</feature>